<protein>
    <submittedName>
        <fullName evidence="2">Uncharacterized protein</fullName>
    </submittedName>
</protein>
<evidence type="ECO:0000313" key="3">
    <source>
        <dbReference type="Proteomes" id="UP001159363"/>
    </source>
</evidence>
<evidence type="ECO:0000313" key="2">
    <source>
        <dbReference type="EMBL" id="KAJ8897630.1"/>
    </source>
</evidence>
<keyword evidence="3" id="KW-1185">Reference proteome</keyword>
<reference evidence="2 3" key="1">
    <citation type="submission" date="2023-02" db="EMBL/GenBank/DDBJ databases">
        <title>LHISI_Scaffold_Assembly.</title>
        <authorList>
            <person name="Stuart O.P."/>
            <person name="Cleave R."/>
            <person name="Magrath M.J.L."/>
            <person name="Mikheyev A.S."/>
        </authorList>
    </citation>
    <scope>NUCLEOTIDE SEQUENCE [LARGE SCALE GENOMIC DNA]</scope>
    <source>
        <strain evidence="2">Daus_M_001</strain>
        <tissue evidence="2">Leg muscle</tissue>
    </source>
</reference>
<sequence>MKEARDWGWQKGSLGLIPITMLQPPAHDSIMNGACDNVCQQDQHEEDEALGEHDLLQQMVDEDLDQPPTIVEFLSDPEEPDYLLLTTAEEEPEIEKLSAEKTNKMKKHLRNARNMRDTLL</sequence>
<organism evidence="2 3">
    <name type="scientific">Dryococelus australis</name>
    <dbReference type="NCBI Taxonomy" id="614101"/>
    <lineage>
        <taxon>Eukaryota</taxon>
        <taxon>Metazoa</taxon>
        <taxon>Ecdysozoa</taxon>
        <taxon>Arthropoda</taxon>
        <taxon>Hexapoda</taxon>
        <taxon>Insecta</taxon>
        <taxon>Pterygota</taxon>
        <taxon>Neoptera</taxon>
        <taxon>Polyneoptera</taxon>
        <taxon>Phasmatodea</taxon>
        <taxon>Verophasmatodea</taxon>
        <taxon>Anareolatae</taxon>
        <taxon>Phasmatidae</taxon>
        <taxon>Eurycanthinae</taxon>
        <taxon>Dryococelus</taxon>
    </lineage>
</organism>
<comment type="caution">
    <text evidence="2">The sequence shown here is derived from an EMBL/GenBank/DDBJ whole genome shotgun (WGS) entry which is preliminary data.</text>
</comment>
<feature type="compositionally biased region" description="Basic residues" evidence="1">
    <location>
        <begin position="104"/>
        <end position="113"/>
    </location>
</feature>
<evidence type="ECO:0000256" key="1">
    <source>
        <dbReference type="SAM" id="MobiDB-lite"/>
    </source>
</evidence>
<proteinExistence type="predicted"/>
<dbReference type="Proteomes" id="UP001159363">
    <property type="component" value="Chromosome 1"/>
</dbReference>
<accession>A0ABQ9ILP7</accession>
<dbReference type="EMBL" id="JARBHB010000001">
    <property type="protein sequence ID" value="KAJ8897630.1"/>
    <property type="molecule type" value="Genomic_DNA"/>
</dbReference>
<feature type="region of interest" description="Disordered" evidence="1">
    <location>
        <begin position="98"/>
        <end position="120"/>
    </location>
</feature>
<gene>
    <name evidence="2" type="ORF">PR048_002979</name>
</gene>
<name>A0ABQ9ILP7_9NEOP</name>